<dbReference type="InterPro" id="IPR014001">
    <property type="entry name" value="Helicase_ATP-bd"/>
</dbReference>
<dbReference type="PANTHER" id="PTHR47396:SF1">
    <property type="entry name" value="ATP-DEPENDENT HELICASE IRC3-RELATED"/>
    <property type="match status" value="1"/>
</dbReference>
<dbReference type="Proteomes" id="UP001597502">
    <property type="component" value="Unassembled WGS sequence"/>
</dbReference>
<dbReference type="Pfam" id="PF04851">
    <property type="entry name" value="ResIII"/>
    <property type="match status" value="1"/>
</dbReference>
<dbReference type="SUPFAM" id="SSF52540">
    <property type="entry name" value="P-loop containing nucleoside triphosphate hydrolases"/>
    <property type="match status" value="1"/>
</dbReference>
<dbReference type="Gene3D" id="3.40.50.300">
    <property type="entry name" value="P-loop containing nucleotide triphosphate hydrolases"/>
    <property type="match status" value="1"/>
</dbReference>
<dbReference type="PROSITE" id="PS51192">
    <property type="entry name" value="HELICASE_ATP_BIND_1"/>
    <property type="match status" value="1"/>
</dbReference>
<proteinExistence type="predicted"/>
<feature type="domain" description="Helicase ATP-binding" evidence="1">
    <location>
        <begin position="116"/>
        <end position="298"/>
    </location>
</feature>
<keyword evidence="3" id="KW-1185">Reference proteome</keyword>
<dbReference type="InterPro" id="IPR027417">
    <property type="entry name" value="P-loop_NTPase"/>
</dbReference>
<dbReference type="InterPro" id="IPR006935">
    <property type="entry name" value="Helicase/UvrB_N"/>
</dbReference>
<name>A0ABW5V3U8_9BACI</name>
<accession>A0ABW5V3U8</accession>
<keyword evidence="2" id="KW-0378">Hydrolase</keyword>
<evidence type="ECO:0000313" key="2">
    <source>
        <dbReference type="EMBL" id="MFD2760380.1"/>
    </source>
</evidence>
<evidence type="ECO:0000259" key="1">
    <source>
        <dbReference type="PROSITE" id="PS51192"/>
    </source>
</evidence>
<reference evidence="3" key="1">
    <citation type="journal article" date="2019" name="Int. J. Syst. Evol. Microbiol.">
        <title>The Global Catalogue of Microorganisms (GCM) 10K type strain sequencing project: providing services to taxonomists for standard genome sequencing and annotation.</title>
        <authorList>
            <consortium name="The Broad Institute Genomics Platform"/>
            <consortium name="The Broad Institute Genome Sequencing Center for Infectious Disease"/>
            <person name="Wu L."/>
            <person name="Ma J."/>
        </authorList>
    </citation>
    <scope>NUCLEOTIDE SEQUENCE [LARGE SCALE GENOMIC DNA]</scope>
    <source>
        <strain evidence="3">TISTR 1535</strain>
    </source>
</reference>
<keyword evidence="2" id="KW-0347">Helicase</keyword>
<organism evidence="2 3">
    <name type="scientific">Lentibacillus juripiscarius</name>
    <dbReference type="NCBI Taxonomy" id="257446"/>
    <lineage>
        <taxon>Bacteria</taxon>
        <taxon>Bacillati</taxon>
        <taxon>Bacillota</taxon>
        <taxon>Bacilli</taxon>
        <taxon>Bacillales</taxon>
        <taxon>Bacillaceae</taxon>
        <taxon>Lentibacillus</taxon>
    </lineage>
</organism>
<gene>
    <name evidence="2" type="ORF">ACFSUO_05260</name>
</gene>
<protein>
    <submittedName>
        <fullName evidence="2">DEAD/DEAH box helicase family protein</fullName>
    </submittedName>
</protein>
<dbReference type="InterPro" id="IPR050742">
    <property type="entry name" value="Helicase_Restrict-Modif_Enz"/>
</dbReference>
<dbReference type="GO" id="GO:0004386">
    <property type="term" value="F:helicase activity"/>
    <property type="evidence" value="ECO:0007669"/>
    <property type="project" value="UniProtKB-KW"/>
</dbReference>
<comment type="caution">
    <text evidence="2">The sequence shown here is derived from an EMBL/GenBank/DDBJ whole genome shotgun (WGS) entry which is preliminary data.</text>
</comment>
<dbReference type="EMBL" id="JBHUNA010000009">
    <property type="protein sequence ID" value="MFD2760380.1"/>
    <property type="molecule type" value="Genomic_DNA"/>
</dbReference>
<keyword evidence="2" id="KW-0067">ATP-binding</keyword>
<evidence type="ECO:0000313" key="3">
    <source>
        <dbReference type="Proteomes" id="UP001597502"/>
    </source>
</evidence>
<dbReference type="RefSeq" id="WP_382391810.1">
    <property type="nucleotide sequence ID" value="NZ_JBHUNA010000009.1"/>
</dbReference>
<keyword evidence="2" id="KW-0547">Nucleotide-binding</keyword>
<dbReference type="PANTHER" id="PTHR47396">
    <property type="entry name" value="TYPE I RESTRICTION ENZYME ECOKI R PROTEIN"/>
    <property type="match status" value="1"/>
</dbReference>
<sequence length="963" mass="113975">MNLTLSQVIDDINYYDLPETWYINNLHQYSMEKNLYNYQVNALQNVIKSLYLYYEKSLDYSLDEDYKDVSKRKGNLGYIYQNNNAPVDKLHLKRLKKNQHLIDIYEDFFSFENDKINFDRFNNRLSLWMATGSGKTLIIVKLFELIHQLIQNNEIPSKDVLFLAPSEKIIEQTKALVKEFNSNIRNNVYINFINLKEYEKNKLQKALKFEDQIDIYYYRSDLISDTQGDAKLNYLHYENNGNWYIVLDEAHKGNKESSKQQAYFNVISRNGFLFNLSATFSDLLDYTTTAYNFNLEKFISNGYGKNIYVSDSTFDFSKRDDDTSNYKKELIVTKSLITLTASKLAYEVNGDNYYHSPLMVTLTQTVTQSDSDLHLFFKELKNFAGDNYSLEIFKRARQELIDEITNKETYIFEKEKIDMDVSFIENITPKVVLSKVFNAETPSAIEYVYVDNKKEIGLRLKSSEKSTPFALIRIGEISNWRNEILSGYEHTGSYDDKRYFEHLNSTPDINILMGSRSFYEGWDSTRPNVLNFINIGKTDAKKFILQSIGRGIRVEPVKNQRKRLKGLYNNGEIDQEIFDHLKDSSPLLETLFIFATEKDTIENVLKTVDDQKSEGTQKRIEISKNSHVYELLIPKYENTPKDNSKLKKIKIHSNDLNRFIKDIQSTPSSVLALEYGLSYNEVKYFNHLSQKPKDLFVEDEKYTYKNLGLIYRKIKQYLRSQDQKLSNFKQLDDENDLVHFKHIKVNEEDYREIQHRVDSVRSYVDKERYSTEQYIELLEEGLIKKKAEYRDLTIKYINSHFYYPLIYSNKENVEYIKHIINIPSEVNFIKNLETYIKNNSDKINQKYEWWMFSKLDESLDDVYIPYFDNGEPKKFKPDFIFWLREKGSDGYRIIFVDPKGTTHASTINKVGGFNNIFKNKTFKKERYNVIVDLVLYNEDNPFNDGYYEHFWSNNIEDIFKCEE</sequence>